<dbReference type="InterPro" id="IPR010255">
    <property type="entry name" value="Haem_peroxidase_sf"/>
</dbReference>
<dbReference type="GO" id="GO:0020037">
    <property type="term" value="F:heme binding"/>
    <property type="evidence" value="ECO:0007669"/>
    <property type="project" value="InterPro"/>
</dbReference>
<dbReference type="AlphaFoldDB" id="A0A9J6FG17"/>
<organism evidence="6 7">
    <name type="scientific">Haemaphysalis longicornis</name>
    <name type="common">Bush tick</name>
    <dbReference type="NCBI Taxonomy" id="44386"/>
    <lineage>
        <taxon>Eukaryota</taxon>
        <taxon>Metazoa</taxon>
        <taxon>Ecdysozoa</taxon>
        <taxon>Arthropoda</taxon>
        <taxon>Chelicerata</taxon>
        <taxon>Arachnida</taxon>
        <taxon>Acari</taxon>
        <taxon>Parasitiformes</taxon>
        <taxon>Ixodida</taxon>
        <taxon>Ixodoidea</taxon>
        <taxon>Ixodidae</taxon>
        <taxon>Haemaphysalinae</taxon>
        <taxon>Haemaphysalis</taxon>
    </lineage>
</organism>
<dbReference type="Pfam" id="PF03098">
    <property type="entry name" value="An_peroxidase"/>
    <property type="match status" value="1"/>
</dbReference>
<name>A0A9J6FG17_HAELO</name>
<dbReference type="InterPro" id="IPR037120">
    <property type="entry name" value="Haem_peroxidase_sf_animal"/>
</dbReference>
<evidence type="ECO:0000256" key="2">
    <source>
        <dbReference type="ARBA" id="ARBA00022525"/>
    </source>
</evidence>
<dbReference type="SUPFAM" id="SSF48113">
    <property type="entry name" value="Heme-dependent peroxidases"/>
    <property type="match status" value="1"/>
</dbReference>
<dbReference type="EMBL" id="JABSTR010000001">
    <property type="protein sequence ID" value="KAH9361655.1"/>
    <property type="molecule type" value="Genomic_DNA"/>
</dbReference>
<dbReference type="PRINTS" id="PR00457">
    <property type="entry name" value="ANPEROXIDASE"/>
</dbReference>
<dbReference type="GO" id="GO:0005576">
    <property type="term" value="C:extracellular region"/>
    <property type="evidence" value="ECO:0007669"/>
    <property type="project" value="UniProtKB-SubCell"/>
</dbReference>
<reference evidence="6 7" key="1">
    <citation type="journal article" date="2020" name="Cell">
        <title>Large-Scale Comparative Analyses of Tick Genomes Elucidate Their Genetic Diversity and Vector Capacities.</title>
        <authorList>
            <consortium name="Tick Genome and Microbiome Consortium (TIGMIC)"/>
            <person name="Jia N."/>
            <person name="Wang J."/>
            <person name="Shi W."/>
            <person name="Du L."/>
            <person name="Sun Y."/>
            <person name="Zhan W."/>
            <person name="Jiang J.F."/>
            <person name="Wang Q."/>
            <person name="Zhang B."/>
            <person name="Ji P."/>
            <person name="Bell-Sakyi L."/>
            <person name="Cui X.M."/>
            <person name="Yuan T.T."/>
            <person name="Jiang B.G."/>
            <person name="Yang W.F."/>
            <person name="Lam T.T."/>
            <person name="Chang Q.C."/>
            <person name="Ding S.J."/>
            <person name="Wang X.J."/>
            <person name="Zhu J.G."/>
            <person name="Ruan X.D."/>
            <person name="Zhao L."/>
            <person name="Wei J.T."/>
            <person name="Ye R.Z."/>
            <person name="Que T.C."/>
            <person name="Du C.H."/>
            <person name="Zhou Y.H."/>
            <person name="Cheng J.X."/>
            <person name="Dai P.F."/>
            <person name="Guo W.B."/>
            <person name="Han X.H."/>
            <person name="Huang E.J."/>
            <person name="Li L.F."/>
            <person name="Wei W."/>
            <person name="Gao Y.C."/>
            <person name="Liu J.Z."/>
            <person name="Shao H.Z."/>
            <person name="Wang X."/>
            <person name="Wang C.C."/>
            <person name="Yang T.C."/>
            <person name="Huo Q.B."/>
            <person name="Li W."/>
            <person name="Chen H.Y."/>
            <person name="Chen S.E."/>
            <person name="Zhou L.G."/>
            <person name="Ni X.B."/>
            <person name="Tian J.H."/>
            <person name="Sheng Y."/>
            <person name="Liu T."/>
            <person name="Pan Y.S."/>
            <person name="Xia L.Y."/>
            <person name="Li J."/>
            <person name="Zhao F."/>
            <person name="Cao W.C."/>
        </authorList>
    </citation>
    <scope>NUCLEOTIDE SEQUENCE [LARGE SCALE GENOMIC DNA]</scope>
    <source>
        <strain evidence="6">HaeL-2018</strain>
    </source>
</reference>
<protein>
    <submittedName>
        <fullName evidence="6">Uncharacterized protein</fullName>
    </submittedName>
</protein>
<dbReference type="OrthoDB" id="6505174at2759"/>
<dbReference type="VEuPathDB" id="VectorBase:HLOH_044888"/>
<accession>A0A9J6FG17</accession>
<keyword evidence="4" id="KW-0325">Glycoprotein</keyword>
<dbReference type="Gene3D" id="1.10.640.10">
    <property type="entry name" value="Haem peroxidase domain superfamily, animal type"/>
    <property type="match status" value="1"/>
</dbReference>
<keyword evidence="3" id="KW-0575">Peroxidase</keyword>
<keyword evidence="2" id="KW-0964">Secreted</keyword>
<dbReference type="Proteomes" id="UP000821853">
    <property type="component" value="Chromosome 1"/>
</dbReference>
<evidence type="ECO:0000256" key="3">
    <source>
        <dbReference type="ARBA" id="ARBA00022559"/>
    </source>
</evidence>
<dbReference type="GO" id="GO:0004601">
    <property type="term" value="F:peroxidase activity"/>
    <property type="evidence" value="ECO:0007669"/>
    <property type="project" value="UniProtKB-KW"/>
</dbReference>
<keyword evidence="7" id="KW-1185">Reference proteome</keyword>
<dbReference type="PANTHER" id="PTHR11475">
    <property type="entry name" value="OXIDASE/PEROXIDASE"/>
    <property type="match status" value="1"/>
</dbReference>
<evidence type="ECO:0000256" key="5">
    <source>
        <dbReference type="SAM" id="MobiDB-lite"/>
    </source>
</evidence>
<evidence type="ECO:0000313" key="6">
    <source>
        <dbReference type="EMBL" id="KAH9361655.1"/>
    </source>
</evidence>
<sequence>MARTGCRIQWASPPPNTTAPLQGWPRNVGAEHNDCGGLFQLTNHLYEPLGQGFAWTWYCGMPKITDFSQLAEIMTPESAQAFAQVYKMPGRTPAAIEHDLTSARVVVSQLTNHLYEPLGQGFGMDLVALNIQRGRDHGIPSYNDWREYCGMPKITDFSQLAEIMTPESAQAFAQVYKYPDDIDLFPAGVNERSVPGGTLGPTFACIVAEQFRRMKNGDRFWYENGGLESSFNEVQIEQLRKASLARIICDNTNLGYVQPLVLIREANWNPKVDCNGEDIPRVDLDNWQNEPVWT</sequence>
<feature type="region of interest" description="Disordered" evidence="5">
    <location>
        <begin position="1"/>
        <end position="21"/>
    </location>
</feature>
<dbReference type="GO" id="GO:0006979">
    <property type="term" value="P:response to oxidative stress"/>
    <property type="evidence" value="ECO:0007669"/>
    <property type="project" value="InterPro"/>
</dbReference>
<gene>
    <name evidence="6" type="ORF">HPB48_005192</name>
</gene>
<evidence type="ECO:0000256" key="1">
    <source>
        <dbReference type="ARBA" id="ARBA00004613"/>
    </source>
</evidence>
<dbReference type="PROSITE" id="PS50292">
    <property type="entry name" value="PEROXIDASE_3"/>
    <property type="match status" value="1"/>
</dbReference>
<keyword evidence="3" id="KW-0560">Oxidoreductase</keyword>
<dbReference type="PANTHER" id="PTHR11475:SF4">
    <property type="entry name" value="CHORION PEROXIDASE"/>
    <property type="match status" value="1"/>
</dbReference>
<evidence type="ECO:0000256" key="4">
    <source>
        <dbReference type="ARBA" id="ARBA00023180"/>
    </source>
</evidence>
<dbReference type="InterPro" id="IPR019791">
    <property type="entry name" value="Haem_peroxidase_animal"/>
</dbReference>
<comment type="caution">
    <text evidence="6">The sequence shown here is derived from an EMBL/GenBank/DDBJ whole genome shotgun (WGS) entry which is preliminary data.</text>
</comment>
<comment type="subcellular location">
    <subcellularLocation>
        <location evidence="1">Secreted</location>
    </subcellularLocation>
</comment>
<proteinExistence type="predicted"/>
<evidence type="ECO:0000313" key="7">
    <source>
        <dbReference type="Proteomes" id="UP000821853"/>
    </source>
</evidence>